<dbReference type="PROSITE" id="PS51257">
    <property type="entry name" value="PROKAR_LIPOPROTEIN"/>
    <property type="match status" value="1"/>
</dbReference>
<name>A0A7X6I7C9_9BURK</name>
<dbReference type="AlphaFoldDB" id="A0A7X6I7C9"/>
<keyword evidence="1" id="KW-0732">Signal</keyword>
<dbReference type="InterPro" id="IPR036280">
    <property type="entry name" value="Multihaem_cyt_sf"/>
</dbReference>
<dbReference type="Pfam" id="PF22112">
    <property type="entry name" value="OmcA-like_N"/>
    <property type="match status" value="1"/>
</dbReference>
<proteinExistence type="predicted"/>
<feature type="domain" description="OmcA-like N-terminal" evidence="2">
    <location>
        <begin position="76"/>
        <end position="223"/>
    </location>
</feature>
<feature type="domain" description="Outer membrane cytochrome MtrC/MtrF-like" evidence="3">
    <location>
        <begin position="244"/>
        <end position="416"/>
    </location>
</feature>
<dbReference type="SUPFAM" id="SSF48695">
    <property type="entry name" value="Multiheme cytochromes"/>
    <property type="match status" value="1"/>
</dbReference>
<gene>
    <name evidence="4" type="ORF">RAMLITH_15255</name>
</gene>
<dbReference type="RefSeq" id="WP_168108308.1">
    <property type="nucleotide sequence ID" value="NZ_VTOX01000005.1"/>
</dbReference>
<dbReference type="Pfam" id="PF22113">
    <property type="entry name" value="Mtrc-MtrF_II-IV_dom"/>
    <property type="match status" value="2"/>
</dbReference>
<protein>
    <submittedName>
        <fullName evidence="4">OmcA/MtrC family decaheme c-type cytochrome</fullName>
    </submittedName>
</protein>
<reference evidence="4 5" key="1">
    <citation type="journal article" date="2020" name="Nature">
        <title>Bacterial chemolithoautotrophy via manganese oxidation.</title>
        <authorList>
            <person name="Yu H."/>
            <person name="Leadbetter J.R."/>
        </authorList>
    </citation>
    <scope>NUCLEOTIDE SEQUENCE [LARGE SCALE GENOMIC DNA]</scope>
    <source>
        <strain evidence="4 5">RBP-1</strain>
    </source>
</reference>
<dbReference type="Gene3D" id="1.10.720.180">
    <property type="match status" value="1"/>
</dbReference>
<dbReference type="InterPro" id="IPR054337">
    <property type="entry name" value="Mtrc-MtrF-like_dom_II/IV"/>
</dbReference>
<evidence type="ECO:0000256" key="1">
    <source>
        <dbReference type="SAM" id="SignalP"/>
    </source>
</evidence>
<dbReference type="InterPro" id="IPR054336">
    <property type="entry name" value="OmcA-like_N"/>
</dbReference>
<feature type="chain" id="PRO_5031269254" evidence="1">
    <location>
        <begin position="19"/>
        <end position="867"/>
    </location>
</feature>
<sequence length="867" mass="91084">MKKWVHWSAALMFALAIAGCGGGGGGGDTPVSPTPPSGSAVSQAIASAAASAANDTATNSSASFAVVQQAGVPAVSVASGAPKVNFAVFSNARAVTGLKLADISVAIAKLVPGTSGNPDQWVNYIYRTENATATVGPNGRPVLASARQATTDSKQTDPALAAQQLVLNPDGYYTYTFRTDIRNPAQTSGVAFEPDRTHRIALQLSYTNAAGEVVRVNPYYDFKFDAAGNSVPVTDPSQTRVMADVTQCNGCHERLAIHGGGRVDVQYCVLCHNPGTTDANSGNVLTLSTMVHKIHAGRLLERELEAGRGGERYVIWGYGNGMHDYSEVGFPQDLRNCTACHTGANPKTPQGDNWKTRVSRDACLTCHAANPGSDWYNTHFVLNGNRDPNAAATQMPSSACQGCHVPGNAISPERVHWNQNEENGALYKMNIESAVYDAAARAVTVRYFLSNPANGTAYNLVTSDCTGSGATTACSSNTKFGNLRLYVAYPSMAGQPLGVTEFTSYNNGGSGANVFAYKGTNDGSNHYTISIPLPADTATHVVQGTGRVLTIGQIKEPRLQVKAATDPRPEVAPRELINVVVQNTYADVALTGTLTPRRQVVSNEKCNVCHGALGTTSGSNTLINAFHGGARNTVEACALCHDPNRMSSTVMTNGLALNESYQFKRMIHGIHGNSKRTFPFTHGNPVQGAFNDAGALTTAGTFFADQRVTISGTSTVVITAGTAVAAGSTFETIAEMVTNAARARGYTGAAVAAAENYAAEVAYPQVGLNCDSCHVNKSWMIDRGQVGSVVAKPAGVTDPMRWLVVSPQAATCTACHDSPKAIGHVTSFGNASFGDRTQAQSLQTPETCRDCHAPGVFMGVDIVHGQK</sequence>
<accession>A0A7X6I7C9</accession>
<dbReference type="EMBL" id="VTOX01000005">
    <property type="protein sequence ID" value="NKE67180.1"/>
    <property type="molecule type" value="Genomic_DNA"/>
</dbReference>
<dbReference type="Proteomes" id="UP000521868">
    <property type="component" value="Unassembled WGS sequence"/>
</dbReference>
<feature type="domain" description="Outer membrane cytochrome MtrC/MtrF-like" evidence="3">
    <location>
        <begin position="598"/>
        <end position="865"/>
    </location>
</feature>
<evidence type="ECO:0000259" key="3">
    <source>
        <dbReference type="Pfam" id="PF22113"/>
    </source>
</evidence>
<evidence type="ECO:0000313" key="5">
    <source>
        <dbReference type="Proteomes" id="UP000521868"/>
    </source>
</evidence>
<comment type="caution">
    <text evidence="4">The sequence shown here is derived from an EMBL/GenBank/DDBJ whole genome shotgun (WGS) entry which is preliminary data.</text>
</comment>
<dbReference type="NCBIfam" id="TIGR03507">
    <property type="entry name" value="decahem_SO1788"/>
    <property type="match status" value="1"/>
</dbReference>
<dbReference type="InterPro" id="IPR020014">
    <property type="entry name" value="Decahaem_cyt-c_OmcA/MtrC"/>
</dbReference>
<evidence type="ECO:0000313" key="4">
    <source>
        <dbReference type="EMBL" id="NKE67180.1"/>
    </source>
</evidence>
<feature type="signal peptide" evidence="1">
    <location>
        <begin position="1"/>
        <end position="18"/>
    </location>
</feature>
<keyword evidence="5" id="KW-1185">Reference proteome</keyword>
<evidence type="ECO:0000259" key="2">
    <source>
        <dbReference type="Pfam" id="PF22112"/>
    </source>
</evidence>
<organism evidence="4 5">
    <name type="scientific">Ramlibacter lithotrophicus</name>
    <dbReference type="NCBI Taxonomy" id="2606681"/>
    <lineage>
        <taxon>Bacteria</taxon>
        <taxon>Pseudomonadati</taxon>
        <taxon>Pseudomonadota</taxon>
        <taxon>Betaproteobacteria</taxon>
        <taxon>Burkholderiales</taxon>
        <taxon>Comamonadaceae</taxon>
        <taxon>Ramlibacter</taxon>
    </lineage>
</organism>